<gene>
    <name evidence="1" type="ORF">GKO46_06305</name>
    <name evidence="2" type="ORF">GKO48_00310</name>
</gene>
<evidence type="ECO:0000313" key="1">
    <source>
        <dbReference type="EMBL" id="MDG0866687.1"/>
    </source>
</evidence>
<dbReference type="Proteomes" id="UP001219901">
    <property type="component" value="Chromosome"/>
</dbReference>
<evidence type="ECO:0000313" key="2">
    <source>
        <dbReference type="EMBL" id="WFG38117.1"/>
    </source>
</evidence>
<reference evidence="3" key="3">
    <citation type="submission" date="2023-06" db="EMBL/GenBank/DDBJ databases">
        <title>Pangenomics reveal diversification of enzyme families and niche specialization in globally abundant SAR202 bacteria.</title>
        <authorList>
            <person name="Saw J.H.W."/>
        </authorList>
    </citation>
    <scope>NUCLEOTIDE SEQUENCE [LARGE SCALE GENOMIC DNA]</scope>
    <source>
        <strain evidence="3">JH1073</strain>
    </source>
</reference>
<reference evidence="2" key="2">
    <citation type="journal article" date="2023" name="Nat. Commun.">
        <title>Cultivation of marine bacteria of the SAR202 clade.</title>
        <authorList>
            <person name="Lim Y."/>
            <person name="Seo J.H."/>
            <person name="Giovannoni S.J."/>
            <person name="Kang I."/>
            <person name="Cho J.C."/>
        </authorList>
    </citation>
    <scope>NUCLEOTIDE SEQUENCE</scope>
    <source>
        <strain evidence="2">JH1073</strain>
    </source>
</reference>
<dbReference type="RefSeq" id="WP_342824324.1">
    <property type="nucleotide sequence ID" value="NZ_CP046147.1"/>
</dbReference>
<dbReference type="AlphaFoldDB" id="A0AAJ5ZFU4"/>
<dbReference type="EMBL" id="CP046147">
    <property type="protein sequence ID" value="WFG38117.1"/>
    <property type="molecule type" value="Genomic_DNA"/>
</dbReference>
<sequence>MRRTKPNRSVWAWLLMMTLILAYAGCSSVDTDQKTSVRPVNTRIMAAVGGILVERESCLRFADDENSDAPSKAIIWQKDVFKIERVGDELHIVDLDFGNPDSPTVWKIGERVSTSGGEFTFWEEVASAEFLDRCIGPYVFVSGAERNSEPITSD</sequence>
<dbReference type="EMBL" id="WMBE01000002">
    <property type="protein sequence ID" value="MDG0866687.1"/>
    <property type="molecule type" value="Genomic_DNA"/>
</dbReference>
<evidence type="ECO:0000313" key="3">
    <source>
        <dbReference type="Proteomes" id="UP001219901"/>
    </source>
</evidence>
<keyword evidence="3" id="KW-1185">Reference proteome</keyword>
<organism evidence="2 3">
    <name type="scientific">Candidatus Lucifugimonas marina</name>
    <dbReference type="NCBI Taxonomy" id="3038979"/>
    <lineage>
        <taxon>Bacteria</taxon>
        <taxon>Bacillati</taxon>
        <taxon>Chloroflexota</taxon>
        <taxon>Dehalococcoidia</taxon>
        <taxon>SAR202 cluster</taxon>
        <taxon>Candidatus Lucifugimonadales</taxon>
        <taxon>Candidatus Lucifugimonadaceae</taxon>
        <taxon>Candidatus Lucifugimonas</taxon>
    </lineage>
</organism>
<protein>
    <submittedName>
        <fullName evidence="2">Uncharacterized protein</fullName>
    </submittedName>
</protein>
<dbReference type="Proteomes" id="UP001321249">
    <property type="component" value="Unassembled WGS sequence"/>
</dbReference>
<evidence type="ECO:0000313" key="4">
    <source>
        <dbReference type="Proteomes" id="UP001321249"/>
    </source>
</evidence>
<reference evidence="3 4" key="1">
    <citation type="submission" date="2019-11" db="EMBL/GenBank/DDBJ databases">
        <authorList>
            <person name="Cho J.-C."/>
        </authorList>
    </citation>
    <scope>NUCLEOTIDE SEQUENCE [LARGE SCALE GENOMIC DNA]</scope>
    <source>
        <strain evidence="2 3">JH1073</strain>
        <strain evidence="1 4">JH702</strain>
    </source>
</reference>
<proteinExistence type="predicted"/>
<accession>A0AAJ5ZFU4</accession>
<name>A0AAJ5ZFU4_9CHLR</name>